<dbReference type="EMBL" id="VDCS01000002">
    <property type="protein sequence ID" value="TNJ46477.1"/>
    <property type="molecule type" value="Genomic_DNA"/>
</dbReference>
<evidence type="ECO:0000313" key="2">
    <source>
        <dbReference type="EMBL" id="TNJ46477.1"/>
    </source>
</evidence>
<organism evidence="2 3">
    <name type="scientific">Allotamlana fucoidanivorans</name>
    <dbReference type="NCBI Taxonomy" id="2583814"/>
    <lineage>
        <taxon>Bacteria</taxon>
        <taxon>Pseudomonadati</taxon>
        <taxon>Bacteroidota</taxon>
        <taxon>Flavobacteriia</taxon>
        <taxon>Flavobacteriales</taxon>
        <taxon>Flavobacteriaceae</taxon>
        <taxon>Allotamlana</taxon>
    </lineage>
</organism>
<comment type="caution">
    <text evidence="2">The sequence shown here is derived from an EMBL/GenBank/DDBJ whole genome shotgun (WGS) entry which is preliminary data.</text>
</comment>
<dbReference type="SUPFAM" id="SSF55729">
    <property type="entry name" value="Acyl-CoA N-acyltransferases (Nat)"/>
    <property type="match status" value="1"/>
</dbReference>
<feature type="domain" description="BioF2-like acetyltransferase" evidence="1">
    <location>
        <begin position="100"/>
        <end position="248"/>
    </location>
</feature>
<protein>
    <submittedName>
        <fullName evidence="2">GNAT family N-acetyltransferase</fullName>
    </submittedName>
</protein>
<proteinExistence type="predicted"/>
<keyword evidence="3" id="KW-1185">Reference proteome</keyword>
<dbReference type="AlphaFoldDB" id="A0A5C4SQX0"/>
<evidence type="ECO:0000313" key="3">
    <source>
        <dbReference type="Proteomes" id="UP000308713"/>
    </source>
</evidence>
<dbReference type="InterPro" id="IPR038740">
    <property type="entry name" value="BioF2-like_GNAT_dom"/>
</dbReference>
<reference evidence="2 3" key="1">
    <citation type="submission" date="2019-05" db="EMBL/GenBank/DDBJ databases">
        <title>Tamlana fucoidanivorans sp. nov., isolated from the surface of algae collected from Fujian province in China.</title>
        <authorList>
            <person name="Li J."/>
        </authorList>
    </citation>
    <scope>NUCLEOTIDE SEQUENCE [LARGE SCALE GENOMIC DNA]</scope>
    <source>
        <strain evidence="2 3">CW2-9</strain>
    </source>
</reference>
<dbReference type="InterPro" id="IPR016181">
    <property type="entry name" value="Acyl_CoA_acyltransferase"/>
</dbReference>
<accession>A0A5C4SQX0</accession>
<evidence type="ECO:0000259" key="1">
    <source>
        <dbReference type="Pfam" id="PF13480"/>
    </source>
</evidence>
<dbReference type="Pfam" id="PF13480">
    <property type="entry name" value="Acetyltransf_6"/>
    <property type="match status" value="1"/>
</dbReference>
<keyword evidence="2" id="KW-0808">Transferase</keyword>
<gene>
    <name evidence="2" type="ORF">FGF67_02295</name>
</gene>
<dbReference type="OrthoDB" id="1099770at2"/>
<dbReference type="Proteomes" id="UP000308713">
    <property type="component" value="Unassembled WGS sequence"/>
</dbReference>
<sequence length="388" mass="46030">MRASKYKFYDTLTQNNRVLPFYAYLGSALNETIFHQTTEPYEKLEKAASVWLFPSFFNFKLHHEDQIHIKHVPQHKITGYAIVTNKHDTLETCMKAHYKKNFRANINRLIKRLETCFDVTYEMYYGTITKTNYQVIMMALKQMLIARFNQRGDTNQVLTHWESYYSSIYDLILEKKASIFVIYANNKLIHVCVNHHLKDILFISIPSYNINYHKFALGNISIYKLLEWAIAHNYFMLDMAYGDLEYKRRWANYFYTFEHHILWQKNNLKQALIAKFEALILQTKNKLKAIGFDDILKKIKRLKIKRSNLTTLPNYTIEKSFDLNMNLYDSINLSDNPVLEVLVCDFLYQTKDHISSIKLYKHKSANAVIITSKSSNCKICFEEYLNLN</sequence>
<dbReference type="GO" id="GO:0016740">
    <property type="term" value="F:transferase activity"/>
    <property type="evidence" value="ECO:0007669"/>
    <property type="project" value="UniProtKB-KW"/>
</dbReference>
<dbReference type="RefSeq" id="WP_139694848.1">
    <property type="nucleotide sequence ID" value="NZ_CP074074.1"/>
</dbReference>
<name>A0A5C4SQX0_9FLAO</name>